<dbReference type="Proteomes" id="UP000631114">
    <property type="component" value="Unassembled WGS sequence"/>
</dbReference>
<reference evidence="4 5" key="1">
    <citation type="submission" date="2020-10" db="EMBL/GenBank/DDBJ databases">
        <title>The Coptis chinensis genome and diversification of protoberbering-type alkaloids.</title>
        <authorList>
            <person name="Wang B."/>
            <person name="Shu S."/>
            <person name="Song C."/>
            <person name="Liu Y."/>
        </authorList>
    </citation>
    <scope>NUCLEOTIDE SEQUENCE [LARGE SCALE GENOMIC DNA]</scope>
    <source>
        <strain evidence="4">HL-2020</strain>
        <tissue evidence="4">Leaf</tissue>
    </source>
</reference>
<keyword evidence="2" id="KW-0804">Transcription</keyword>
<sequence>MDKPRPAGPSGYERGYGQDQNYFHGNFSNPRGTIVNSRSAPSYNEMWKEQNYRAQERVEFFTVKQNFELSDIMKNPVILALSLEKRIIPRCNVLEILYSNGLIGRLNAGLVTSALTLNEEKFIEKYVTNYQVTVPEMV</sequence>
<evidence type="ECO:0000313" key="5">
    <source>
        <dbReference type="Proteomes" id="UP000631114"/>
    </source>
</evidence>
<evidence type="ECO:0000256" key="3">
    <source>
        <dbReference type="ARBA" id="ARBA00022946"/>
    </source>
</evidence>
<dbReference type="Gene3D" id="1.25.70.10">
    <property type="entry name" value="Transcription termination factor 3, mitochondrial"/>
    <property type="match status" value="1"/>
</dbReference>
<comment type="similarity">
    <text evidence="1">Belongs to the mTERF family.</text>
</comment>
<proteinExistence type="inferred from homology"/>
<evidence type="ECO:0000256" key="1">
    <source>
        <dbReference type="ARBA" id="ARBA00007692"/>
    </source>
</evidence>
<dbReference type="EMBL" id="JADFTS010000005">
    <property type="protein sequence ID" value="KAF9607228.1"/>
    <property type="molecule type" value="Genomic_DNA"/>
</dbReference>
<organism evidence="4 5">
    <name type="scientific">Coptis chinensis</name>
    <dbReference type="NCBI Taxonomy" id="261450"/>
    <lineage>
        <taxon>Eukaryota</taxon>
        <taxon>Viridiplantae</taxon>
        <taxon>Streptophyta</taxon>
        <taxon>Embryophyta</taxon>
        <taxon>Tracheophyta</taxon>
        <taxon>Spermatophyta</taxon>
        <taxon>Magnoliopsida</taxon>
        <taxon>Ranunculales</taxon>
        <taxon>Ranunculaceae</taxon>
        <taxon>Coptidoideae</taxon>
        <taxon>Coptis</taxon>
    </lineage>
</organism>
<dbReference type="GO" id="GO:0006353">
    <property type="term" value="P:DNA-templated transcription termination"/>
    <property type="evidence" value="ECO:0007669"/>
    <property type="project" value="UniProtKB-KW"/>
</dbReference>
<dbReference type="PANTHER" id="PTHR13068:SF236">
    <property type="entry name" value="OS02G0749800 PROTEIN"/>
    <property type="match status" value="1"/>
</dbReference>
<name>A0A835I197_9MAGN</name>
<evidence type="ECO:0000256" key="2">
    <source>
        <dbReference type="ARBA" id="ARBA00022472"/>
    </source>
</evidence>
<comment type="caution">
    <text evidence="4">The sequence shown here is derived from an EMBL/GenBank/DDBJ whole genome shotgun (WGS) entry which is preliminary data.</text>
</comment>
<protein>
    <submittedName>
        <fullName evidence="4">Uncharacterized protein</fullName>
    </submittedName>
</protein>
<dbReference type="GO" id="GO:0003676">
    <property type="term" value="F:nucleic acid binding"/>
    <property type="evidence" value="ECO:0007669"/>
    <property type="project" value="InterPro"/>
</dbReference>
<gene>
    <name evidence="4" type="ORF">IFM89_033435</name>
</gene>
<dbReference type="OrthoDB" id="637682at2759"/>
<keyword evidence="2" id="KW-0806">Transcription termination</keyword>
<keyword evidence="5" id="KW-1185">Reference proteome</keyword>
<accession>A0A835I197</accession>
<evidence type="ECO:0000313" key="4">
    <source>
        <dbReference type="EMBL" id="KAF9607228.1"/>
    </source>
</evidence>
<dbReference type="Pfam" id="PF02536">
    <property type="entry name" value="mTERF"/>
    <property type="match status" value="1"/>
</dbReference>
<keyword evidence="3" id="KW-0809">Transit peptide</keyword>
<keyword evidence="2" id="KW-0805">Transcription regulation</keyword>
<dbReference type="InterPro" id="IPR003690">
    <property type="entry name" value="MTERF"/>
</dbReference>
<dbReference type="AlphaFoldDB" id="A0A835I197"/>
<dbReference type="PANTHER" id="PTHR13068">
    <property type="entry name" value="CGI-12 PROTEIN-RELATED"/>
    <property type="match status" value="1"/>
</dbReference>
<dbReference type="InterPro" id="IPR038538">
    <property type="entry name" value="MTERF_sf"/>
</dbReference>